<dbReference type="SUPFAM" id="SSF56574">
    <property type="entry name" value="Serpins"/>
    <property type="match status" value="1"/>
</dbReference>
<comment type="similarity">
    <text evidence="1">Belongs to the serpin family.</text>
</comment>
<evidence type="ECO:0000256" key="1">
    <source>
        <dbReference type="RuleBase" id="RU000411"/>
    </source>
</evidence>
<dbReference type="PROSITE" id="PS51257">
    <property type="entry name" value="PROKAR_LIPOPROTEIN"/>
    <property type="match status" value="1"/>
</dbReference>
<name>A0A9X4AY91_9BACT</name>
<dbReference type="GO" id="GO:0004867">
    <property type="term" value="F:serine-type endopeptidase inhibitor activity"/>
    <property type="evidence" value="ECO:0007669"/>
    <property type="project" value="InterPro"/>
</dbReference>
<reference evidence="4 5" key="1">
    <citation type="submission" date="2021-04" db="EMBL/GenBank/DDBJ databases">
        <title>Genome analysis of Polyangium sp.</title>
        <authorList>
            <person name="Li Y."/>
            <person name="Wang J."/>
        </authorList>
    </citation>
    <scope>NUCLEOTIDE SEQUENCE [LARGE SCALE GENOMIC DNA]</scope>
    <source>
        <strain evidence="4 5">SDU14</strain>
    </source>
</reference>
<evidence type="ECO:0000259" key="3">
    <source>
        <dbReference type="SMART" id="SM00093"/>
    </source>
</evidence>
<dbReference type="Proteomes" id="UP001151081">
    <property type="component" value="Unassembled WGS sequence"/>
</dbReference>
<dbReference type="SMART" id="SM00093">
    <property type="entry name" value="SERPIN"/>
    <property type="match status" value="1"/>
</dbReference>
<dbReference type="InterPro" id="IPR042178">
    <property type="entry name" value="Serpin_sf_1"/>
</dbReference>
<dbReference type="EMBL" id="JAGTJJ010000045">
    <property type="protein sequence ID" value="MDC3986932.1"/>
    <property type="molecule type" value="Genomic_DNA"/>
</dbReference>
<accession>A0A9X4AY91</accession>
<dbReference type="InterPro" id="IPR023795">
    <property type="entry name" value="Serpin_CS"/>
</dbReference>
<dbReference type="CDD" id="cd19590">
    <property type="entry name" value="serpin_thermopin-like"/>
    <property type="match status" value="1"/>
</dbReference>
<dbReference type="InterPro" id="IPR036186">
    <property type="entry name" value="Serpin_sf"/>
</dbReference>
<dbReference type="Gene3D" id="2.30.39.10">
    <property type="entry name" value="Alpha-1-antitrypsin, domain 1"/>
    <property type="match status" value="1"/>
</dbReference>
<sequence>MRTLPLFSLLLSLSALACSSSAPPEPPGANNTGDCHDPGTPGCVVTSGAQRITNPNVPSADLGTLVDGNTAFAVDMYKTLRSEPGNFFYSPHSISSALAMTWAGARGQTETDMAKALHFNLPQAQLHPAYNALDLALASRGKDAKGSDGQGFRLNIANAVWGQVNYPFETAFLDVLGTNYGAGMNIVDFVEGTDQALALINGWVEKKTEGKIKDILSPDSIDSSTRLVLTNAVYFNAAWRTPFEEENTQNASFTTSDGASVTVPMMQGYVEAPYVKGAGYAAVELPYDGDELSMVLVLPDDLDAFEGGLDAAKLSEVVGGLSEHSVDTRLPKFKFESKFSLVDPLKALGMGIAFTDGADLSGINGTGGLFISDVIHQSFVSVNEAGTEAAAATAVIVGETSAPQPAAITFDKPFMFFIRDIATKSVLFVGRVADPS</sequence>
<feature type="chain" id="PRO_5040986514" evidence="2">
    <location>
        <begin position="18"/>
        <end position="436"/>
    </location>
</feature>
<dbReference type="RefSeq" id="WP_272426512.1">
    <property type="nucleotide sequence ID" value="NZ_JAGTJJ010000045.1"/>
</dbReference>
<protein>
    <submittedName>
        <fullName evidence="4">Serpin family protein</fullName>
    </submittedName>
</protein>
<dbReference type="Pfam" id="PF00079">
    <property type="entry name" value="Serpin"/>
    <property type="match status" value="1"/>
</dbReference>
<dbReference type="InterPro" id="IPR042185">
    <property type="entry name" value="Serpin_sf_2"/>
</dbReference>
<organism evidence="4 5">
    <name type="scientific">Polyangium jinanense</name>
    <dbReference type="NCBI Taxonomy" id="2829994"/>
    <lineage>
        <taxon>Bacteria</taxon>
        <taxon>Pseudomonadati</taxon>
        <taxon>Myxococcota</taxon>
        <taxon>Polyangia</taxon>
        <taxon>Polyangiales</taxon>
        <taxon>Polyangiaceae</taxon>
        <taxon>Polyangium</taxon>
    </lineage>
</organism>
<keyword evidence="5" id="KW-1185">Reference proteome</keyword>
<dbReference type="InterPro" id="IPR000215">
    <property type="entry name" value="Serpin_fam"/>
</dbReference>
<gene>
    <name evidence="4" type="ORF">KEG57_41060</name>
</gene>
<keyword evidence="2" id="KW-0732">Signal</keyword>
<proteinExistence type="inferred from homology"/>
<dbReference type="PANTHER" id="PTHR11461">
    <property type="entry name" value="SERINE PROTEASE INHIBITOR, SERPIN"/>
    <property type="match status" value="1"/>
</dbReference>
<dbReference type="Gene3D" id="3.30.497.10">
    <property type="entry name" value="Antithrombin, subunit I, domain 2"/>
    <property type="match status" value="1"/>
</dbReference>
<feature type="domain" description="Serpin" evidence="3">
    <location>
        <begin position="74"/>
        <end position="435"/>
    </location>
</feature>
<evidence type="ECO:0000313" key="4">
    <source>
        <dbReference type="EMBL" id="MDC3986932.1"/>
    </source>
</evidence>
<comment type="caution">
    <text evidence="4">The sequence shown here is derived from an EMBL/GenBank/DDBJ whole genome shotgun (WGS) entry which is preliminary data.</text>
</comment>
<dbReference type="GO" id="GO:0005615">
    <property type="term" value="C:extracellular space"/>
    <property type="evidence" value="ECO:0007669"/>
    <property type="project" value="InterPro"/>
</dbReference>
<evidence type="ECO:0000313" key="5">
    <source>
        <dbReference type="Proteomes" id="UP001151081"/>
    </source>
</evidence>
<dbReference type="InterPro" id="IPR023796">
    <property type="entry name" value="Serpin_dom"/>
</dbReference>
<evidence type="ECO:0000256" key="2">
    <source>
        <dbReference type="SAM" id="SignalP"/>
    </source>
</evidence>
<dbReference type="PROSITE" id="PS00284">
    <property type="entry name" value="SERPIN"/>
    <property type="match status" value="1"/>
</dbReference>
<dbReference type="AlphaFoldDB" id="A0A9X4AY91"/>
<dbReference type="PANTHER" id="PTHR11461:SF211">
    <property type="entry name" value="GH10112P-RELATED"/>
    <property type="match status" value="1"/>
</dbReference>
<feature type="signal peptide" evidence="2">
    <location>
        <begin position="1"/>
        <end position="17"/>
    </location>
</feature>